<dbReference type="SUPFAM" id="SSF50249">
    <property type="entry name" value="Nucleic acid-binding proteins"/>
    <property type="match status" value="1"/>
</dbReference>
<dbReference type="InterPro" id="IPR027408">
    <property type="entry name" value="PNPase/RNase_PH_dom_sf"/>
</dbReference>
<dbReference type="SUPFAM" id="SSF54211">
    <property type="entry name" value="Ribosomal protein S5 domain 2-like"/>
    <property type="match status" value="2"/>
</dbReference>
<keyword evidence="8 9" id="KW-0694">RNA-binding</keyword>
<dbReference type="Pfam" id="PF00013">
    <property type="entry name" value="KH_1"/>
    <property type="match status" value="1"/>
</dbReference>
<dbReference type="CDD" id="cd02393">
    <property type="entry name" value="KH-I_PNPase"/>
    <property type="match status" value="1"/>
</dbReference>
<dbReference type="NCBIfam" id="TIGR03591">
    <property type="entry name" value="polynuc_phos"/>
    <property type="match status" value="1"/>
</dbReference>
<feature type="binding site" evidence="9">
    <location>
        <position position="492"/>
    </location>
    <ligand>
        <name>Mg(2+)</name>
        <dbReference type="ChEBI" id="CHEBI:18420"/>
    </ligand>
</feature>
<dbReference type="Pfam" id="PF00575">
    <property type="entry name" value="S1"/>
    <property type="match status" value="1"/>
</dbReference>
<dbReference type="FunFam" id="3.30.1370.10:FF:000001">
    <property type="entry name" value="Polyribonucleotide nucleotidyltransferase"/>
    <property type="match status" value="1"/>
</dbReference>
<feature type="domain" description="S1 motif" evidence="11">
    <location>
        <begin position="629"/>
        <end position="697"/>
    </location>
</feature>
<accession>A0A7L7KSR5</accession>
<dbReference type="FunFam" id="3.30.230.70:FF:000001">
    <property type="entry name" value="Polyribonucleotide nucleotidyltransferase"/>
    <property type="match status" value="1"/>
</dbReference>
<name>A0A7L7KSR5_9MOLU</name>
<dbReference type="Proteomes" id="UP000514720">
    <property type="component" value="Chromosome"/>
</dbReference>
<dbReference type="FunFam" id="2.40.50.140:FF:000023">
    <property type="entry name" value="Polyribonucleotide nucleotidyltransferase"/>
    <property type="match status" value="1"/>
</dbReference>
<feature type="compositionally biased region" description="Basic and acidic residues" evidence="10">
    <location>
        <begin position="704"/>
        <end position="725"/>
    </location>
</feature>
<dbReference type="PROSITE" id="PS50084">
    <property type="entry name" value="KH_TYPE_1"/>
    <property type="match status" value="1"/>
</dbReference>
<dbReference type="InterPro" id="IPR012162">
    <property type="entry name" value="PNPase"/>
</dbReference>
<dbReference type="CDD" id="cd04472">
    <property type="entry name" value="S1_PNPase"/>
    <property type="match status" value="1"/>
</dbReference>
<evidence type="ECO:0000256" key="6">
    <source>
        <dbReference type="ARBA" id="ARBA00022723"/>
    </source>
</evidence>
<evidence type="ECO:0000259" key="11">
    <source>
        <dbReference type="PROSITE" id="PS50126"/>
    </source>
</evidence>
<keyword evidence="6 9" id="KW-0479">Metal-binding</keyword>
<evidence type="ECO:0000256" key="1">
    <source>
        <dbReference type="ARBA" id="ARBA00004496"/>
    </source>
</evidence>
<comment type="similarity">
    <text evidence="2 9">Belongs to the polyribonucleotide nucleotidyltransferase family.</text>
</comment>
<keyword evidence="7 9" id="KW-0460">Magnesium</keyword>
<dbReference type="SMART" id="SM00322">
    <property type="entry name" value="KH"/>
    <property type="match status" value="1"/>
</dbReference>
<comment type="catalytic activity">
    <reaction evidence="9">
        <text>RNA(n+1) + phosphate = RNA(n) + a ribonucleoside 5'-diphosphate</text>
        <dbReference type="Rhea" id="RHEA:22096"/>
        <dbReference type="Rhea" id="RHEA-COMP:14527"/>
        <dbReference type="Rhea" id="RHEA-COMP:17342"/>
        <dbReference type="ChEBI" id="CHEBI:43474"/>
        <dbReference type="ChEBI" id="CHEBI:57930"/>
        <dbReference type="ChEBI" id="CHEBI:140395"/>
        <dbReference type="EC" id="2.7.7.8"/>
    </reaction>
</comment>
<dbReference type="NCBIfam" id="NF008805">
    <property type="entry name" value="PRK11824.1"/>
    <property type="match status" value="1"/>
</dbReference>
<evidence type="ECO:0000313" key="12">
    <source>
        <dbReference type="EMBL" id="QMS85860.1"/>
    </source>
</evidence>
<dbReference type="AlphaFoldDB" id="A0A7L7KSR5"/>
<dbReference type="InterPro" id="IPR004088">
    <property type="entry name" value="KH_dom_type_1"/>
</dbReference>
<dbReference type="GO" id="GO:0000175">
    <property type="term" value="F:3'-5'-RNA exonuclease activity"/>
    <property type="evidence" value="ECO:0007669"/>
    <property type="project" value="TreeGrafter"/>
</dbReference>
<dbReference type="CDD" id="cd11364">
    <property type="entry name" value="RNase_PH_PNPase_2"/>
    <property type="match status" value="1"/>
</dbReference>
<dbReference type="KEGG" id="xcl:G4Z02_08910"/>
<sequence length="725" mass="80544">MSKRTFEMDFDGRKLSVEVGEMAKQAAGAALIRYEDTAVLSVCAVGKRPTTMSYFPLMVIYQEKMYAAGKIPGGFFKREGRPSDNETLTARLIDRPIRPLFPKGFMYDLQIINQVMSADTDNTPEMTAMFGSSLALGISDIPFQGPIAGVNVGMIDGKYVINPTQEQQEISTIELSIAGTKDGINMVESSASQVSEEDMLGAILFGHEWIKKLCEFQEEIIAEVGLPDGDYEYQLIPDELTAAVTELVGKELIEAVRIEEKLERGAAIAAITDRVATQYEENNKDLERPERNDLVNDVRNICSNIVKKEMRRLVTEDKVRPDGRKLDEIRPLDSQIDLFELTHGSAMFTRGQTQAVALTTLGSMSEYKVIDGMEDEIEKKTFMLHYNFPQFSVGETGRYGGPGRREIGHGMLGERALRQVMPNDEEFPYTVRVVSEILESNGSSSQATICAGSMSLMAAGVPIKAQVAGIAMGLIKEGDFYSILTDIQGMEDHYGDMDFKVAGTEAGITALQMDIKIEGLSKDILEESLHQAKKARLEILNHMNEVISEPRKEVSKHAPKVKMFHIDPDKIRDVIGPGGKQITQIIEDCNNVKIDIEQDGRVFIMHSNLEDIEKAIAIIEEIVKEAKVGEVYSGKVVRVEKFGCFVELWPGTDGLCHISKLAHERVAKVEDVAKLGDIITVKVIGIDDRGRIDLSRKATLPKPPRTEKQDHKPYKKDSKPNTSDK</sequence>
<dbReference type="InterPro" id="IPR036612">
    <property type="entry name" value="KH_dom_type_1_sf"/>
</dbReference>
<dbReference type="Pfam" id="PF01138">
    <property type="entry name" value="RNase_PH"/>
    <property type="match status" value="2"/>
</dbReference>
<dbReference type="GO" id="GO:0006396">
    <property type="term" value="P:RNA processing"/>
    <property type="evidence" value="ECO:0007669"/>
    <property type="project" value="InterPro"/>
</dbReference>
<dbReference type="Gene3D" id="3.30.1370.10">
    <property type="entry name" value="K Homology domain, type 1"/>
    <property type="match status" value="1"/>
</dbReference>
<dbReference type="InterPro" id="IPR015847">
    <property type="entry name" value="ExoRNase_PH_dom2"/>
</dbReference>
<dbReference type="InterPro" id="IPR012340">
    <property type="entry name" value="NA-bd_OB-fold"/>
</dbReference>
<evidence type="ECO:0000256" key="4">
    <source>
        <dbReference type="ARBA" id="ARBA00022679"/>
    </source>
</evidence>
<evidence type="ECO:0000256" key="10">
    <source>
        <dbReference type="SAM" id="MobiDB-lite"/>
    </source>
</evidence>
<dbReference type="EMBL" id="CP048914">
    <property type="protein sequence ID" value="QMS85860.1"/>
    <property type="molecule type" value="Genomic_DNA"/>
</dbReference>
<dbReference type="GO" id="GO:0003723">
    <property type="term" value="F:RNA binding"/>
    <property type="evidence" value="ECO:0007669"/>
    <property type="project" value="UniProtKB-UniRule"/>
</dbReference>
<evidence type="ECO:0000256" key="9">
    <source>
        <dbReference type="HAMAP-Rule" id="MF_01595"/>
    </source>
</evidence>
<dbReference type="Gene3D" id="2.40.50.140">
    <property type="entry name" value="Nucleic acid-binding proteins"/>
    <property type="match status" value="1"/>
</dbReference>
<dbReference type="InterPro" id="IPR001247">
    <property type="entry name" value="ExoRNase_PH_dom1"/>
</dbReference>
<dbReference type="InterPro" id="IPR015848">
    <property type="entry name" value="PNPase_PH_RNA-bd_bac/org-type"/>
</dbReference>
<evidence type="ECO:0000256" key="8">
    <source>
        <dbReference type="ARBA" id="ARBA00022884"/>
    </source>
</evidence>
<keyword evidence="3 9" id="KW-0963">Cytoplasm</keyword>
<comment type="subcellular location">
    <subcellularLocation>
        <location evidence="1 9">Cytoplasm</location>
    </subcellularLocation>
</comment>
<evidence type="ECO:0000256" key="3">
    <source>
        <dbReference type="ARBA" id="ARBA00022490"/>
    </source>
</evidence>
<dbReference type="PANTHER" id="PTHR11252:SF0">
    <property type="entry name" value="POLYRIBONUCLEOTIDE NUCLEOTIDYLTRANSFERASE 1, MITOCHONDRIAL"/>
    <property type="match status" value="1"/>
</dbReference>
<dbReference type="SUPFAM" id="SSF55666">
    <property type="entry name" value="Ribonuclease PH domain 2-like"/>
    <property type="match status" value="2"/>
</dbReference>
<dbReference type="GO" id="GO:0005829">
    <property type="term" value="C:cytosol"/>
    <property type="evidence" value="ECO:0007669"/>
    <property type="project" value="TreeGrafter"/>
</dbReference>
<organism evidence="12 13">
    <name type="scientific">Candidatus Xianfuyuplasma coldseepsis</name>
    <dbReference type="NCBI Taxonomy" id="2782163"/>
    <lineage>
        <taxon>Bacteria</taxon>
        <taxon>Bacillati</taxon>
        <taxon>Mycoplasmatota</taxon>
        <taxon>Mollicutes</taxon>
        <taxon>Candidatus Izemoplasmatales</taxon>
        <taxon>Candidatus Izemoplasmataceae</taxon>
        <taxon>Candidatus Xianfuyuplasma</taxon>
    </lineage>
</organism>
<dbReference type="CDD" id="cd11363">
    <property type="entry name" value="RNase_PH_PNPase_1"/>
    <property type="match status" value="1"/>
</dbReference>
<feature type="binding site" evidence="9">
    <location>
        <position position="498"/>
    </location>
    <ligand>
        <name>Mg(2+)</name>
        <dbReference type="ChEBI" id="CHEBI:18420"/>
    </ligand>
</feature>
<dbReference type="PANTHER" id="PTHR11252">
    <property type="entry name" value="POLYRIBONUCLEOTIDE NUCLEOTIDYLTRANSFERASE"/>
    <property type="match status" value="1"/>
</dbReference>
<dbReference type="SMART" id="SM00316">
    <property type="entry name" value="S1"/>
    <property type="match status" value="1"/>
</dbReference>
<dbReference type="InterPro" id="IPR003029">
    <property type="entry name" value="S1_domain"/>
</dbReference>
<reference evidence="12 13" key="1">
    <citation type="submission" date="2020-02" db="EMBL/GenBank/DDBJ databases">
        <authorList>
            <person name="Zheng R.K."/>
            <person name="Sun C.M."/>
        </authorList>
    </citation>
    <scope>NUCLEOTIDE SEQUENCE [LARGE SCALE GENOMIC DNA]</scope>
    <source>
        <strain evidence="13">zrk13</strain>
    </source>
</reference>
<keyword evidence="5 9" id="KW-0548">Nucleotidyltransferase</keyword>
<dbReference type="SUPFAM" id="SSF54791">
    <property type="entry name" value="Eukaryotic type KH-domain (KH-domain type I)"/>
    <property type="match status" value="1"/>
</dbReference>
<dbReference type="Pfam" id="PF03726">
    <property type="entry name" value="PNPase"/>
    <property type="match status" value="1"/>
</dbReference>
<dbReference type="GO" id="GO:0000287">
    <property type="term" value="F:magnesium ion binding"/>
    <property type="evidence" value="ECO:0007669"/>
    <property type="project" value="UniProtKB-UniRule"/>
</dbReference>
<protein>
    <recommendedName>
        <fullName evidence="9">Polyribonucleotide nucleotidyltransferase</fullName>
        <ecNumber evidence="9">2.7.7.8</ecNumber>
    </recommendedName>
    <alternativeName>
        <fullName evidence="9">Polynucleotide phosphorylase</fullName>
        <shortName evidence="9">PNPase</shortName>
    </alternativeName>
</protein>
<dbReference type="GO" id="GO:0004654">
    <property type="term" value="F:polyribonucleotide nucleotidyltransferase activity"/>
    <property type="evidence" value="ECO:0007669"/>
    <property type="project" value="UniProtKB-UniRule"/>
</dbReference>
<dbReference type="InterPro" id="IPR020568">
    <property type="entry name" value="Ribosomal_Su5_D2-typ_SF"/>
</dbReference>
<comment type="function">
    <text evidence="9">Involved in mRNA degradation. Catalyzes the phosphorolysis of single-stranded polyribonucleotides processively in the 3'- to 5'-direction.</text>
</comment>
<dbReference type="InterPro" id="IPR004087">
    <property type="entry name" value="KH_dom"/>
</dbReference>
<keyword evidence="4 9" id="KW-0808">Transferase</keyword>
<dbReference type="FunFam" id="3.30.230.70:FF:000002">
    <property type="entry name" value="Polyribonucleotide nucleotidyltransferase"/>
    <property type="match status" value="1"/>
</dbReference>
<evidence type="ECO:0000256" key="7">
    <source>
        <dbReference type="ARBA" id="ARBA00022842"/>
    </source>
</evidence>
<dbReference type="EC" id="2.7.7.8" evidence="9"/>
<proteinExistence type="inferred from homology"/>
<dbReference type="Gene3D" id="3.30.230.70">
    <property type="entry name" value="GHMP Kinase, N-terminal domain"/>
    <property type="match status" value="2"/>
</dbReference>
<keyword evidence="13" id="KW-1185">Reference proteome</keyword>
<dbReference type="RefSeq" id="WP_258877672.1">
    <property type="nucleotide sequence ID" value="NZ_CP048914.1"/>
</dbReference>
<dbReference type="PIRSF" id="PIRSF005499">
    <property type="entry name" value="PNPase"/>
    <property type="match status" value="1"/>
</dbReference>
<dbReference type="Pfam" id="PF03725">
    <property type="entry name" value="RNase_PH_C"/>
    <property type="match status" value="1"/>
</dbReference>
<dbReference type="InterPro" id="IPR036345">
    <property type="entry name" value="ExoRNase_PH_dom2_sf"/>
</dbReference>
<gene>
    <name evidence="9" type="primary">pnp</name>
    <name evidence="12" type="ORF">G4Z02_08910</name>
</gene>
<comment type="cofactor">
    <cofactor evidence="9">
        <name>Mg(2+)</name>
        <dbReference type="ChEBI" id="CHEBI:18420"/>
    </cofactor>
</comment>
<dbReference type="PROSITE" id="PS50126">
    <property type="entry name" value="S1"/>
    <property type="match status" value="1"/>
</dbReference>
<dbReference type="HAMAP" id="MF_01595">
    <property type="entry name" value="PNPase"/>
    <property type="match status" value="1"/>
</dbReference>
<feature type="region of interest" description="Disordered" evidence="10">
    <location>
        <begin position="695"/>
        <end position="725"/>
    </location>
</feature>
<evidence type="ECO:0000313" key="13">
    <source>
        <dbReference type="Proteomes" id="UP000514720"/>
    </source>
</evidence>
<dbReference type="GO" id="GO:0006402">
    <property type="term" value="P:mRNA catabolic process"/>
    <property type="evidence" value="ECO:0007669"/>
    <property type="project" value="UniProtKB-UniRule"/>
</dbReference>
<evidence type="ECO:0000256" key="5">
    <source>
        <dbReference type="ARBA" id="ARBA00022695"/>
    </source>
</evidence>
<evidence type="ECO:0000256" key="2">
    <source>
        <dbReference type="ARBA" id="ARBA00007404"/>
    </source>
</evidence>